<dbReference type="PATRIC" id="fig|1705578.3.peg.1123"/>
<dbReference type="InterPro" id="IPR038765">
    <property type="entry name" value="Papain-like_cys_pep_sf"/>
</dbReference>
<dbReference type="PANTHER" id="PTHR33490:SF3">
    <property type="entry name" value="CONSERVED INTEGRAL MEMBRANE PROTEIN"/>
    <property type="match status" value="1"/>
</dbReference>
<feature type="transmembrane region" description="Helical" evidence="1">
    <location>
        <begin position="138"/>
        <end position="162"/>
    </location>
</feature>
<keyword evidence="1" id="KW-1133">Transmembrane helix</keyword>
<organism evidence="3 5">
    <name type="scientific">Clostridium coskatii</name>
    <dbReference type="NCBI Taxonomy" id="1705578"/>
    <lineage>
        <taxon>Bacteria</taxon>
        <taxon>Bacillati</taxon>
        <taxon>Bacillota</taxon>
        <taxon>Clostridia</taxon>
        <taxon>Eubacteriales</taxon>
        <taxon>Clostridiaceae</taxon>
        <taxon>Clostridium</taxon>
    </lineage>
</organism>
<evidence type="ECO:0000313" key="3">
    <source>
        <dbReference type="EMBL" id="OAA92645.1"/>
    </source>
</evidence>
<feature type="transmembrane region" description="Helical" evidence="1">
    <location>
        <begin position="6"/>
        <end position="26"/>
    </location>
</feature>
<feature type="transmembrane region" description="Helical" evidence="1">
    <location>
        <begin position="87"/>
        <end position="105"/>
    </location>
</feature>
<evidence type="ECO:0000256" key="1">
    <source>
        <dbReference type="SAM" id="Phobius"/>
    </source>
</evidence>
<evidence type="ECO:0000313" key="4">
    <source>
        <dbReference type="EMBL" id="OBR94571.1"/>
    </source>
</evidence>
<accession>A0A162JAL5</accession>
<dbReference type="EMBL" id="LITQ01000018">
    <property type="protein sequence ID" value="OAA92645.1"/>
    <property type="molecule type" value="Genomic_DNA"/>
</dbReference>
<feature type="transmembrane region" description="Helical" evidence="1">
    <location>
        <begin position="38"/>
        <end position="55"/>
    </location>
</feature>
<comment type="caution">
    <text evidence="3">The sequence shown here is derived from an EMBL/GenBank/DDBJ whole genome shotgun (WGS) entry which is preliminary data.</text>
</comment>
<dbReference type="Gene3D" id="3.10.620.30">
    <property type="match status" value="1"/>
</dbReference>
<keyword evidence="1" id="KW-0812">Transmembrane</keyword>
<dbReference type="RefSeq" id="WP_063601430.1">
    <property type="nucleotide sequence ID" value="NZ_LITQ01000018.1"/>
</dbReference>
<feature type="domain" description="Transglutaminase-like" evidence="2">
    <location>
        <begin position="308"/>
        <end position="370"/>
    </location>
</feature>
<dbReference type="PANTHER" id="PTHR33490">
    <property type="entry name" value="BLR5614 PROTEIN-RELATED"/>
    <property type="match status" value="1"/>
</dbReference>
<dbReference type="Pfam" id="PF01841">
    <property type="entry name" value="Transglut_core"/>
    <property type="match status" value="1"/>
</dbReference>
<evidence type="ECO:0000313" key="5">
    <source>
        <dbReference type="Proteomes" id="UP000077384"/>
    </source>
</evidence>
<reference evidence="3 5" key="1">
    <citation type="journal article" date="2015" name="Biotechnol. Bioeng.">
        <title>Genome sequence and phenotypic characterization of Caulobacter segnis.</title>
        <authorList>
            <person name="Patel S."/>
            <person name="Fletcher B."/>
            <person name="Scott D.C."/>
            <person name="Ely B."/>
        </authorList>
    </citation>
    <scope>NUCLEOTIDE SEQUENCE [LARGE SCALE GENOMIC DNA]</scope>
    <source>
        <strain evidence="3 5">PS02</strain>
    </source>
</reference>
<reference evidence="4 6" key="2">
    <citation type="journal article" date="2016" name="Front. Microbiol.">
        <title>Industrial Acetogenic Biocatalysts: A Comparative Metabolic and Genomic Analysis.</title>
        <authorList>
            <person name="Bengelsdorf F."/>
            <person name="Poehlein A."/>
            <person name="Sonja S."/>
            <person name="Erz C."/>
            <person name="Hummel T."/>
            <person name="Hoffmeister S."/>
            <person name="Daniel R."/>
            <person name="Durre P."/>
        </authorList>
    </citation>
    <scope>NUCLEOTIDE SEQUENCE [LARGE SCALE GENOMIC DNA]</scope>
    <source>
        <strain evidence="4 6">PTA-10522</strain>
    </source>
</reference>
<dbReference type="SMART" id="SM00460">
    <property type="entry name" value="TGc"/>
    <property type="match status" value="1"/>
</dbReference>
<sequence length="395" mass="45207">MKVNPITLMIGVIFLYPIIKGFLFKFSSNDLKLDIDDVSRSISFIISLIIGIYFGKKIFIQHDQGIYEKIYNLIPQNLTQYFDNNNFIVYAVLLPILIFICYRIIKLFFNLVNRIIFYPVLDSIDRFLRPKGNMFKRIAGMVFELPKAVCYALLVVFILNIMSILNVSPKLSTYLEGSKPYKSICKEVVIPVTNSTIAKQLPNVINNSFKIVIRNANSNETKSVDELDRVKNEANTVVYYNGVTLDEGVKSNSEINSLAKALASEGGNTNERAEMLYNWIGTNISYDHDKANKVLNNEFNVKSGAIPTFYSRKGICFDYSCLYVAMARANNMKVRLITGEGFNGISWVSHAWNQVYIPEEEKWINVDTTFYKGGNYFDSRRFQLDHKDAQIAGEW</sequence>
<name>A0A162JAL5_9CLOT</name>
<protein>
    <submittedName>
        <fullName evidence="3">Transglutaminase-like superfamily protein</fullName>
    </submittedName>
</protein>
<dbReference type="Proteomes" id="UP000093694">
    <property type="component" value="Unassembled WGS sequence"/>
</dbReference>
<keyword evidence="6" id="KW-1185">Reference proteome</keyword>
<dbReference type="EMBL" id="LROR01000041">
    <property type="protein sequence ID" value="OBR94571.1"/>
    <property type="molecule type" value="Genomic_DNA"/>
</dbReference>
<dbReference type="InterPro" id="IPR002931">
    <property type="entry name" value="Transglutaminase-like"/>
</dbReference>
<dbReference type="SUPFAM" id="SSF54001">
    <property type="entry name" value="Cysteine proteinases"/>
    <property type="match status" value="1"/>
</dbReference>
<proteinExistence type="predicted"/>
<evidence type="ECO:0000259" key="2">
    <source>
        <dbReference type="SMART" id="SM00460"/>
    </source>
</evidence>
<gene>
    <name evidence="4" type="ORF">CLCOS_18100</name>
    <name evidence="3" type="ORF">WX73_00737</name>
</gene>
<evidence type="ECO:0000313" key="6">
    <source>
        <dbReference type="Proteomes" id="UP000093694"/>
    </source>
</evidence>
<dbReference type="Proteomes" id="UP000077384">
    <property type="component" value="Unassembled WGS sequence"/>
</dbReference>
<keyword evidence="1" id="KW-0472">Membrane</keyword>
<dbReference type="AlphaFoldDB" id="A0A162JAL5"/>